<evidence type="ECO:0000259" key="11">
    <source>
        <dbReference type="PROSITE" id="PS50893"/>
    </source>
</evidence>
<feature type="transmembrane region" description="Helical" evidence="10">
    <location>
        <begin position="1178"/>
        <end position="1197"/>
    </location>
</feature>
<reference evidence="12 13" key="1">
    <citation type="submission" date="2017-06" db="EMBL/GenBank/DDBJ databases">
        <title>A platform for efficient transgenesis in Macrostomum lignano, a flatworm model organism for stem cell research.</title>
        <authorList>
            <person name="Berezikov E."/>
        </authorList>
    </citation>
    <scope>NUCLEOTIDE SEQUENCE [LARGE SCALE GENOMIC DNA]</scope>
    <source>
        <strain evidence="12">DV1</strain>
        <tissue evidence="12">Whole organism</tissue>
    </source>
</reference>
<feature type="transmembrane region" description="Helical" evidence="10">
    <location>
        <begin position="234"/>
        <end position="258"/>
    </location>
</feature>
<dbReference type="PANTHER" id="PTHR19229">
    <property type="entry name" value="ATP-BINDING CASSETTE TRANSPORTER SUBFAMILY A ABCA"/>
    <property type="match status" value="1"/>
</dbReference>
<name>A0A267GJB4_9PLAT</name>
<feature type="transmembrane region" description="Helical" evidence="10">
    <location>
        <begin position="32"/>
        <end position="52"/>
    </location>
</feature>
<evidence type="ECO:0000256" key="7">
    <source>
        <dbReference type="ARBA" id="ARBA00022840"/>
    </source>
</evidence>
<keyword evidence="4 10" id="KW-0812">Transmembrane</keyword>
<organism evidence="12 13">
    <name type="scientific">Macrostomum lignano</name>
    <dbReference type="NCBI Taxonomy" id="282301"/>
    <lineage>
        <taxon>Eukaryota</taxon>
        <taxon>Metazoa</taxon>
        <taxon>Spiralia</taxon>
        <taxon>Lophotrochozoa</taxon>
        <taxon>Platyhelminthes</taxon>
        <taxon>Rhabditophora</taxon>
        <taxon>Macrostomorpha</taxon>
        <taxon>Macrostomida</taxon>
        <taxon>Macrostomidae</taxon>
        <taxon>Macrostomum</taxon>
    </lineage>
</organism>
<dbReference type="GO" id="GO:0016887">
    <property type="term" value="F:ATP hydrolysis activity"/>
    <property type="evidence" value="ECO:0007669"/>
    <property type="project" value="InterPro"/>
</dbReference>
<dbReference type="GO" id="GO:0016020">
    <property type="term" value="C:membrane"/>
    <property type="evidence" value="ECO:0007669"/>
    <property type="project" value="UniProtKB-SubCell"/>
</dbReference>
<dbReference type="PROSITE" id="PS50893">
    <property type="entry name" value="ABC_TRANSPORTER_2"/>
    <property type="match status" value="2"/>
</dbReference>
<keyword evidence="7" id="KW-0067">ATP-binding</keyword>
<keyword evidence="8 10" id="KW-1133">Transmembrane helix</keyword>
<evidence type="ECO:0000256" key="2">
    <source>
        <dbReference type="ARBA" id="ARBA00008869"/>
    </source>
</evidence>
<dbReference type="InterPro" id="IPR026082">
    <property type="entry name" value="ABCA"/>
</dbReference>
<gene>
    <name evidence="12" type="ORF">BOX15_Mlig003143g3</name>
</gene>
<feature type="domain" description="ABC transporter" evidence="11">
    <location>
        <begin position="486"/>
        <end position="725"/>
    </location>
</feature>
<proteinExistence type="inferred from homology"/>
<keyword evidence="13" id="KW-1185">Reference proteome</keyword>
<comment type="caution">
    <text evidence="12">The sequence shown here is derived from an EMBL/GenBank/DDBJ whole genome shotgun (WGS) entry which is preliminary data.</text>
</comment>
<feature type="transmembrane region" description="Helical" evidence="10">
    <location>
        <begin position="278"/>
        <end position="298"/>
    </location>
</feature>
<dbReference type="STRING" id="282301.A0A267GJB4"/>
<evidence type="ECO:0000313" key="12">
    <source>
        <dbReference type="EMBL" id="PAA86133.1"/>
    </source>
</evidence>
<dbReference type="Pfam" id="PF00005">
    <property type="entry name" value="ABC_tran"/>
    <property type="match status" value="2"/>
</dbReference>
<keyword evidence="9 10" id="KW-0472">Membrane</keyword>
<feature type="transmembrane region" description="Helical" evidence="10">
    <location>
        <begin position="410"/>
        <end position="431"/>
    </location>
</feature>
<dbReference type="GO" id="GO:0005524">
    <property type="term" value="F:ATP binding"/>
    <property type="evidence" value="ECO:0007669"/>
    <property type="project" value="UniProtKB-KW"/>
</dbReference>
<accession>A0A267GJB4</accession>
<dbReference type="Gene3D" id="3.40.50.300">
    <property type="entry name" value="P-loop containing nucleotide triphosphate hydrolases"/>
    <property type="match status" value="2"/>
</dbReference>
<evidence type="ECO:0000256" key="4">
    <source>
        <dbReference type="ARBA" id="ARBA00022692"/>
    </source>
</evidence>
<evidence type="ECO:0000256" key="6">
    <source>
        <dbReference type="ARBA" id="ARBA00022741"/>
    </source>
</evidence>
<feature type="transmembrane region" description="Helical" evidence="10">
    <location>
        <begin position="1147"/>
        <end position="1172"/>
    </location>
</feature>
<evidence type="ECO:0000256" key="10">
    <source>
        <dbReference type="SAM" id="Phobius"/>
    </source>
</evidence>
<comment type="similarity">
    <text evidence="2">Belongs to the ABC transporter superfamily. ABCA family.</text>
</comment>
<evidence type="ECO:0000256" key="5">
    <source>
        <dbReference type="ARBA" id="ARBA00022737"/>
    </source>
</evidence>
<dbReference type="InterPro" id="IPR027417">
    <property type="entry name" value="P-loop_NTPase"/>
</dbReference>
<feature type="transmembrane region" description="Helical" evidence="10">
    <location>
        <begin position="340"/>
        <end position="359"/>
    </location>
</feature>
<feature type="transmembrane region" description="Helical" evidence="10">
    <location>
        <begin position="310"/>
        <end position="334"/>
    </location>
</feature>
<evidence type="ECO:0000256" key="3">
    <source>
        <dbReference type="ARBA" id="ARBA00022448"/>
    </source>
</evidence>
<dbReference type="SMART" id="SM00382">
    <property type="entry name" value="AAA"/>
    <property type="match status" value="2"/>
</dbReference>
<feature type="transmembrane region" description="Helical" evidence="10">
    <location>
        <begin position="1209"/>
        <end position="1231"/>
    </location>
</feature>
<comment type="subcellular location">
    <subcellularLocation>
        <location evidence="1">Membrane</location>
        <topology evidence="1">Multi-pass membrane protein</topology>
    </subcellularLocation>
</comment>
<protein>
    <recommendedName>
        <fullName evidence="11">ABC transporter domain-containing protein</fullName>
    </recommendedName>
</protein>
<dbReference type="InterPro" id="IPR003593">
    <property type="entry name" value="AAA+_ATPase"/>
</dbReference>
<dbReference type="GO" id="GO:0140359">
    <property type="term" value="F:ABC-type transporter activity"/>
    <property type="evidence" value="ECO:0007669"/>
    <property type="project" value="InterPro"/>
</dbReference>
<keyword evidence="6" id="KW-0547">Nucleotide-binding</keyword>
<dbReference type="OrthoDB" id="6512918at2759"/>
<sequence>MTPSVECKQSTSIPNCIRQFGFLLLLLLKLKAWRNVFIVVPVLLLISNLYVLPWQMSMRPRTRTAGDGRQIVFYGTREFAAAQVKVLLDRSDEEKTSSLILASGDGSWIEDCRAETDCRERLIHQSDASVVAHLRYSSKSEKSRHVLDCLNEGNSHLMCAFIYQAMVQSAHLRPRNETAINVQLFEVHNFGQSVKPQQAENSERRKNLSLPNSVCADWINSGELSRLTENGTPFTVSLAAFGVTFYLLISTVSCVHILKSEGFLQQQFQCGLSVSAYWLVVWLFTLTECLVFAGVFMVSHAMQCPGLYSAAAIAQMYFFVTLFSLNLSALLLLLEMLLPSMLLVSIVAIKINVGLVLAFSFSDYLAKKAPYVLYFFPPMFAKEFVAGRMNSAVEQLWTEMSIGEDDALRFSNILAANLVSLLLQILLLVYLDFLLKTGNGLCLAPYYPVTAEFWFPRNLRDESVGTKKATESEPHIEPVMRLNPVVVVEELSKSYSNVCLCCSEAPIVLNKLSCTIYRGQITALIGHNGAGKSTLIKVLTGEELPDEGTAHIGGCLVTSPLLRLSLRGRISKCPQFDALCDSLTVMECIRVTLVSRAASDTSQLERARGMLQRLGLGDKEDVLSCDLSGGQKRKVSTILALLGDPDVVFLDEPTSGLDPVSRRQLWQLLQEEKSVRSIILCTQFMDEADILADRKIFLCGGKIVCAGSSMFLKRAFGCSFTLNVSLKSKSGAESLLAKLKQVHVKSHEETELRLQVPALDSSILTEAVHVLETSTEVETFGLSQASLGDIFMRLSGMESDEVIEAFKMGTLLAPNHLEYLGASVQDTGNKEPTKLHQRNLHYASVTKQFLVLFSMNIKRQLRVTSSLMSRFLVPTALLALICAGSLVFKDTSISSLNDAETIQMGMLTTASAIRSRDFGDASLATACIVDGSSDSLSHIKICESLALHDPEEGKIPIIVYKPAAQSLKEFLSNDTTRKEILRHLKYNGWINKDGSLPPCVLYYASSWLESIPDTQRSVTVGVLISDDTQGAAVHIYRRALAKVFRVFGISDVENTTALSFIRPVGASVRTGISMQAFFYAICLFPVSYLNDPIEDMSSRVRSHLMSTGMGLFAYWMNTFAMHWIQYALCFMSAVALLMISEAYRSAYLTLMAFLPAYIFGIVSNLLTIYAIAAVTRTRSTIVSVFCNMFVVIMPLAITHISNSIALQLLVWLVPPAAPLGLIYSCLAYLFYKREYYNSPSGSALPGLMESINKNPAIFYALLAMPVHIVILSGIICLAENSSIIRVTFTGVCCSGALDNATYESNSEMDEGARNEAERVLVAPLNKRNVLEVRNLRKTYANGVHAVRGVTYGAMTDEIFGLLGANGAGKSTSMSVIVGEEAATEGVCKVRLHSNTWMLSREAAQIGAIGYCPQHNPLFNSITVAEHIRFYADIRGLNSIEAERQTNSLITSLGLAQHWNTEAGQLSAGSKRRLCLAIALLGDPALIVIDEASTGVDPENKRFIWGAIRRMVHKKRSVMVTTHSMEEVEALCSRVGIMNKGRMISVGTVQQLRSRHGDAYTLDLLLEPVTESAIKQRRHSIKTAVLEQFKGAQTQEDLGLGLVMQFSVPKSAVRSLSDALRWLAANQSRLGVSYWAFYQMSLDQVFVKLVKSCDEMAQKASKGAL</sequence>
<evidence type="ECO:0000256" key="1">
    <source>
        <dbReference type="ARBA" id="ARBA00004141"/>
    </source>
</evidence>
<evidence type="ECO:0000313" key="13">
    <source>
        <dbReference type="Proteomes" id="UP000215902"/>
    </source>
</evidence>
<dbReference type="Proteomes" id="UP000215902">
    <property type="component" value="Unassembled WGS sequence"/>
</dbReference>
<dbReference type="PANTHER" id="PTHR19229:SF36">
    <property type="entry name" value="ATP-BINDING CASSETTE SUB-FAMILY A MEMBER 2"/>
    <property type="match status" value="1"/>
</dbReference>
<dbReference type="CDD" id="cd03263">
    <property type="entry name" value="ABC_subfamily_A"/>
    <property type="match status" value="2"/>
</dbReference>
<dbReference type="GO" id="GO:0005319">
    <property type="term" value="F:lipid transporter activity"/>
    <property type="evidence" value="ECO:0007669"/>
    <property type="project" value="TreeGrafter"/>
</dbReference>
<keyword evidence="5" id="KW-0677">Repeat</keyword>
<feature type="domain" description="ABC transporter" evidence="11">
    <location>
        <begin position="1330"/>
        <end position="1564"/>
    </location>
</feature>
<evidence type="ECO:0000256" key="8">
    <source>
        <dbReference type="ARBA" id="ARBA00022989"/>
    </source>
</evidence>
<evidence type="ECO:0000256" key="9">
    <source>
        <dbReference type="ARBA" id="ARBA00023136"/>
    </source>
</evidence>
<dbReference type="SUPFAM" id="SSF52540">
    <property type="entry name" value="P-loop containing nucleoside triphosphate hydrolases"/>
    <property type="match status" value="2"/>
</dbReference>
<keyword evidence="3" id="KW-0813">Transport</keyword>
<feature type="transmembrane region" description="Helical" evidence="10">
    <location>
        <begin position="1123"/>
        <end position="1140"/>
    </location>
</feature>
<dbReference type="EMBL" id="NIVC01000292">
    <property type="protein sequence ID" value="PAA86133.1"/>
    <property type="molecule type" value="Genomic_DNA"/>
</dbReference>
<dbReference type="FunFam" id="3.40.50.300:FF:000335">
    <property type="entry name" value="ATP binding cassette subfamily A member 5"/>
    <property type="match status" value="1"/>
</dbReference>
<feature type="transmembrane region" description="Helical" evidence="10">
    <location>
        <begin position="1256"/>
        <end position="1278"/>
    </location>
</feature>
<dbReference type="InterPro" id="IPR003439">
    <property type="entry name" value="ABC_transporter-like_ATP-bd"/>
</dbReference>